<comment type="subunit">
    <text evidence="11">Component of the lipopolysaccharide transport and assembly complex. The LptBFG transporter is composed of two ATP-binding proteins (LptB) and two transmembrane proteins (LptF and LptG).</text>
</comment>
<feature type="transmembrane region" description="Helical" evidence="12">
    <location>
        <begin position="333"/>
        <end position="351"/>
    </location>
</feature>
<dbReference type="InterPro" id="IPR030922">
    <property type="entry name" value="LptF"/>
</dbReference>
<dbReference type="NCBIfam" id="TIGR04407">
    <property type="entry name" value="LptF_YjgP"/>
    <property type="match status" value="1"/>
</dbReference>
<comment type="subcellular location">
    <subcellularLocation>
        <location evidence="2">Cell inner membrane</location>
        <topology evidence="2">Multi-pass membrane protein</topology>
    </subcellularLocation>
</comment>
<keyword evidence="10 12" id="KW-0472">Membrane</keyword>
<evidence type="ECO:0000256" key="9">
    <source>
        <dbReference type="ARBA" id="ARBA00022989"/>
    </source>
</evidence>
<accession>A0ABV8T4K5</accession>
<keyword evidence="8 12" id="KW-0812">Transmembrane</keyword>
<feature type="transmembrane region" description="Helical" evidence="12">
    <location>
        <begin position="49"/>
        <end position="78"/>
    </location>
</feature>
<dbReference type="PANTHER" id="PTHR33529">
    <property type="entry name" value="SLR0882 PROTEIN-RELATED"/>
    <property type="match status" value="1"/>
</dbReference>
<comment type="similarity">
    <text evidence="3">Belongs to the LptF/LptG family.</text>
</comment>
<evidence type="ECO:0000256" key="4">
    <source>
        <dbReference type="ARBA" id="ARBA00014213"/>
    </source>
</evidence>
<evidence type="ECO:0000256" key="12">
    <source>
        <dbReference type="SAM" id="Phobius"/>
    </source>
</evidence>
<comment type="function">
    <text evidence="1">Part of the ABC transporter complex LptBFG involved in the translocation of lipopolysaccharide (LPS) from the inner membrane to the outer membrane.</text>
</comment>
<sequence length="365" mass="40200">MRTLDRYLLKEVAETWLAVTGVLLVILLSNQLARVLSQAAANDFPRDVVFSLIGLTSAGYLTLIAPIGFFLAIMLGLGRMYHESEMAAIQSCGVGPAGLYRPISYLGVFITVLLVWLSFWAIPAASARAQQIRTEALQNAQFGLLEPGRFRTFGGGNVVFYAERVDDNGILHNVNVFVDRTQDPESDGTLEVWVATRAEQRGAGQADQMFVLYDGEHYKGVPGRGDWQITHFAEGGYPIRLGEIGGRAGKAGMKPTAELIQSSDPRDRAELQWRISTPVMALILMLIAVPLARLRPRQGRFGRIGIAILVYFVYWQLLAAGRTWIEGGSVSEWIGLWWVHGVALALGLWLLSREAPFTRARAVAA</sequence>
<evidence type="ECO:0000313" key="13">
    <source>
        <dbReference type="EMBL" id="MFC4314851.1"/>
    </source>
</evidence>
<feature type="transmembrane region" description="Helical" evidence="12">
    <location>
        <begin position="99"/>
        <end position="122"/>
    </location>
</feature>
<gene>
    <name evidence="13" type="primary">lptF</name>
    <name evidence="13" type="ORF">ACFPN2_37665</name>
</gene>
<dbReference type="PANTHER" id="PTHR33529:SF7">
    <property type="entry name" value="LIPOPOLYSACCHARIDE EXPORT SYSTEM PERMEASE PROTEIN LPTF"/>
    <property type="match status" value="1"/>
</dbReference>
<comment type="caution">
    <text evidence="13">The sequence shown here is derived from an EMBL/GenBank/DDBJ whole genome shotgun (WGS) entry which is preliminary data.</text>
</comment>
<dbReference type="EMBL" id="JBHSDU010000015">
    <property type="protein sequence ID" value="MFC4314851.1"/>
    <property type="molecule type" value="Genomic_DNA"/>
</dbReference>
<organism evidence="13 14">
    <name type="scientific">Steroidobacter flavus</name>
    <dbReference type="NCBI Taxonomy" id="1842136"/>
    <lineage>
        <taxon>Bacteria</taxon>
        <taxon>Pseudomonadati</taxon>
        <taxon>Pseudomonadota</taxon>
        <taxon>Gammaproteobacteria</taxon>
        <taxon>Steroidobacterales</taxon>
        <taxon>Steroidobacteraceae</taxon>
        <taxon>Steroidobacter</taxon>
    </lineage>
</organism>
<evidence type="ECO:0000256" key="7">
    <source>
        <dbReference type="ARBA" id="ARBA00022519"/>
    </source>
</evidence>
<name>A0ABV8T4K5_9GAMM</name>
<keyword evidence="7" id="KW-0997">Cell inner membrane</keyword>
<keyword evidence="14" id="KW-1185">Reference proteome</keyword>
<keyword evidence="9 12" id="KW-1133">Transmembrane helix</keyword>
<keyword evidence="5" id="KW-0813">Transport</keyword>
<evidence type="ECO:0000256" key="8">
    <source>
        <dbReference type="ARBA" id="ARBA00022692"/>
    </source>
</evidence>
<feature type="transmembrane region" description="Helical" evidence="12">
    <location>
        <begin position="12"/>
        <end position="29"/>
    </location>
</feature>
<evidence type="ECO:0000313" key="14">
    <source>
        <dbReference type="Proteomes" id="UP001595904"/>
    </source>
</evidence>
<evidence type="ECO:0000256" key="3">
    <source>
        <dbReference type="ARBA" id="ARBA00007725"/>
    </source>
</evidence>
<dbReference type="InterPro" id="IPR005495">
    <property type="entry name" value="LptG/LptF_permease"/>
</dbReference>
<evidence type="ECO:0000256" key="2">
    <source>
        <dbReference type="ARBA" id="ARBA00004429"/>
    </source>
</evidence>
<evidence type="ECO:0000256" key="6">
    <source>
        <dbReference type="ARBA" id="ARBA00022475"/>
    </source>
</evidence>
<evidence type="ECO:0000256" key="1">
    <source>
        <dbReference type="ARBA" id="ARBA00002265"/>
    </source>
</evidence>
<evidence type="ECO:0000256" key="10">
    <source>
        <dbReference type="ARBA" id="ARBA00023136"/>
    </source>
</evidence>
<feature type="transmembrane region" description="Helical" evidence="12">
    <location>
        <begin position="304"/>
        <end position="321"/>
    </location>
</feature>
<evidence type="ECO:0000256" key="11">
    <source>
        <dbReference type="ARBA" id="ARBA00026081"/>
    </source>
</evidence>
<protein>
    <recommendedName>
        <fullName evidence="4">Lipopolysaccharide export system permease protein LptF</fullName>
    </recommendedName>
</protein>
<dbReference type="RefSeq" id="WP_380606365.1">
    <property type="nucleotide sequence ID" value="NZ_JBHSDU010000015.1"/>
</dbReference>
<keyword evidence="6" id="KW-1003">Cell membrane</keyword>
<evidence type="ECO:0000256" key="5">
    <source>
        <dbReference type="ARBA" id="ARBA00022448"/>
    </source>
</evidence>
<proteinExistence type="inferred from homology"/>
<dbReference type="Proteomes" id="UP001595904">
    <property type="component" value="Unassembled WGS sequence"/>
</dbReference>
<reference evidence="14" key="1">
    <citation type="journal article" date="2019" name="Int. J. Syst. Evol. Microbiol.">
        <title>The Global Catalogue of Microorganisms (GCM) 10K type strain sequencing project: providing services to taxonomists for standard genome sequencing and annotation.</title>
        <authorList>
            <consortium name="The Broad Institute Genomics Platform"/>
            <consortium name="The Broad Institute Genome Sequencing Center for Infectious Disease"/>
            <person name="Wu L."/>
            <person name="Ma J."/>
        </authorList>
    </citation>
    <scope>NUCLEOTIDE SEQUENCE [LARGE SCALE GENOMIC DNA]</scope>
    <source>
        <strain evidence="14">CGMCC 1.10759</strain>
    </source>
</reference>
<dbReference type="Pfam" id="PF03739">
    <property type="entry name" value="LptF_LptG"/>
    <property type="match status" value="1"/>
</dbReference>